<keyword evidence="2" id="KW-0812">Transmembrane</keyword>
<dbReference type="PROSITE" id="PS50053">
    <property type="entry name" value="UBIQUITIN_2"/>
    <property type="match status" value="1"/>
</dbReference>
<dbReference type="PANTHER" id="PTHR13527">
    <property type="entry name" value="SAYSVFN DOMAIN-CONTAINING PROTEIN 1"/>
    <property type="match status" value="1"/>
</dbReference>
<keyword evidence="2" id="KW-1133">Transmembrane helix</keyword>
<dbReference type="Gramene" id="LPERR09G16450.2">
    <property type="protein sequence ID" value="LPERR09G16450.2"/>
    <property type="gene ID" value="LPERR09G16450"/>
</dbReference>
<dbReference type="InterPro" id="IPR019387">
    <property type="entry name" value="SAYSvFN_dom"/>
</dbReference>
<reference evidence="4" key="3">
    <citation type="submission" date="2015-04" db="UniProtKB">
        <authorList>
            <consortium name="EnsemblPlants"/>
        </authorList>
    </citation>
    <scope>IDENTIFICATION</scope>
</reference>
<feature type="domain" description="Ubiquitin-like" evidence="3">
    <location>
        <begin position="10"/>
        <end position="60"/>
    </location>
</feature>
<evidence type="ECO:0000256" key="2">
    <source>
        <dbReference type="SAM" id="Phobius"/>
    </source>
</evidence>
<reference evidence="4 5" key="1">
    <citation type="submission" date="2012-08" db="EMBL/GenBank/DDBJ databases">
        <title>Oryza genome evolution.</title>
        <authorList>
            <person name="Wing R.A."/>
        </authorList>
    </citation>
    <scope>NUCLEOTIDE SEQUENCE</scope>
</reference>
<dbReference type="Proteomes" id="UP000032180">
    <property type="component" value="Chromosome 9"/>
</dbReference>
<dbReference type="SUPFAM" id="SSF54236">
    <property type="entry name" value="Ubiquitin-like"/>
    <property type="match status" value="1"/>
</dbReference>
<feature type="region of interest" description="Disordered" evidence="1">
    <location>
        <begin position="215"/>
        <end position="235"/>
    </location>
</feature>
<dbReference type="AlphaFoldDB" id="A0A0D9XH50"/>
<name>A0A0D9XH50_9ORYZ</name>
<dbReference type="InterPro" id="IPR039159">
    <property type="entry name" value="SAYSD1"/>
</dbReference>
<dbReference type="InterPro" id="IPR000626">
    <property type="entry name" value="Ubiquitin-like_dom"/>
</dbReference>
<evidence type="ECO:0000259" key="3">
    <source>
        <dbReference type="PROSITE" id="PS50053"/>
    </source>
</evidence>
<feature type="transmembrane region" description="Helical" evidence="2">
    <location>
        <begin position="158"/>
        <end position="178"/>
    </location>
</feature>
<dbReference type="PANTHER" id="PTHR13527:SF0">
    <property type="entry name" value="SAYSVFN DOMAIN-CONTAINING PROTEIN 1"/>
    <property type="match status" value="1"/>
</dbReference>
<reference evidence="5" key="2">
    <citation type="submission" date="2013-12" db="EMBL/GenBank/DDBJ databases">
        <authorList>
            <person name="Yu Y."/>
            <person name="Lee S."/>
            <person name="de Baynast K."/>
            <person name="Wissotski M."/>
            <person name="Liu L."/>
            <person name="Talag J."/>
            <person name="Goicoechea J."/>
            <person name="Angelova A."/>
            <person name="Jetty R."/>
            <person name="Kudrna D."/>
            <person name="Golser W."/>
            <person name="Rivera L."/>
            <person name="Zhang J."/>
            <person name="Wing R."/>
        </authorList>
    </citation>
    <scope>NUCLEOTIDE SEQUENCE</scope>
</reference>
<organism evidence="4 5">
    <name type="scientific">Leersia perrieri</name>
    <dbReference type="NCBI Taxonomy" id="77586"/>
    <lineage>
        <taxon>Eukaryota</taxon>
        <taxon>Viridiplantae</taxon>
        <taxon>Streptophyta</taxon>
        <taxon>Embryophyta</taxon>
        <taxon>Tracheophyta</taxon>
        <taxon>Spermatophyta</taxon>
        <taxon>Magnoliopsida</taxon>
        <taxon>Liliopsida</taxon>
        <taxon>Poales</taxon>
        <taxon>Poaceae</taxon>
        <taxon>BOP clade</taxon>
        <taxon>Oryzoideae</taxon>
        <taxon>Oryzeae</taxon>
        <taxon>Oryzinae</taxon>
        <taxon>Leersia</taxon>
    </lineage>
</organism>
<accession>A0A0D9XH50</accession>
<protein>
    <recommendedName>
        <fullName evidence="3">Ubiquitin-like domain-containing protein</fullName>
    </recommendedName>
</protein>
<sequence length="235" mass="26798">MAAGEEPEMVEVTLRAVGPSRPSTIRLPPSLSVSDLRRHIAHDRRLPEDRLRLVLRGRNLPCQDDALVNLRHGDSLMVAVAPKPPANHLRDDADDDDDEEELKFKIPETTTWWKRKIFIFLRDKLRLPDILLMALFSLNMKAWVLIAMWFLFAPIAQMYEVGPLYILGTGFVVILCNLGRRQQGDVSAYSIFNEDFRELPGTLNADRIDRDIRAGGKMINPPSNRQKYSLSLTPL</sequence>
<proteinExistence type="predicted"/>
<dbReference type="Pfam" id="PF10260">
    <property type="entry name" value="SAYSvFN"/>
    <property type="match status" value="1"/>
</dbReference>
<keyword evidence="2" id="KW-0472">Membrane</keyword>
<dbReference type="InterPro" id="IPR029071">
    <property type="entry name" value="Ubiquitin-like_domsf"/>
</dbReference>
<dbReference type="EnsemblPlants" id="LPERR09G16450.2">
    <property type="protein sequence ID" value="LPERR09G16450.2"/>
    <property type="gene ID" value="LPERR09G16450"/>
</dbReference>
<evidence type="ECO:0000256" key="1">
    <source>
        <dbReference type="SAM" id="MobiDB-lite"/>
    </source>
</evidence>
<keyword evidence="5" id="KW-1185">Reference proteome</keyword>
<feature type="transmembrane region" description="Helical" evidence="2">
    <location>
        <begin position="130"/>
        <end position="152"/>
    </location>
</feature>
<evidence type="ECO:0000313" key="5">
    <source>
        <dbReference type="Proteomes" id="UP000032180"/>
    </source>
</evidence>
<dbReference type="CDD" id="cd17039">
    <property type="entry name" value="Ubl_ubiquitin_like"/>
    <property type="match status" value="1"/>
</dbReference>
<feature type="compositionally biased region" description="Polar residues" evidence="1">
    <location>
        <begin position="221"/>
        <end position="235"/>
    </location>
</feature>
<evidence type="ECO:0000313" key="4">
    <source>
        <dbReference type="EnsemblPlants" id="LPERR09G16450.2"/>
    </source>
</evidence>